<evidence type="ECO:0000313" key="15">
    <source>
        <dbReference type="EMBL" id="ORY37543.1"/>
    </source>
</evidence>
<dbReference type="GO" id="GO:0000139">
    <property type="term" value="C:Golgi membrane"/>
    <property type="evidence" value="ECO:0007669"/>
    <property type="project" value="UniProtKB-SubCell"/>
</dbReference>
<comment type="subcellular location">
    <subcellularLocation>
        <location evidence="1">Golgi apparatus membrane</location>
        <topology evidence="1">Single-pass type IV membrane protein</topology>
    </subcellularLocation>
</comment>
<evidence type="ECO:0000256" key="8">
    <source>
        <dbReference type="ARBA" id="ARBA00023054"/>
    </source>
</evidence>
<evidence type="ECO:0000256" key="10">
    <source>
        <dbReference type="SAM" id="Coils"/>
    </source>
</evidence>
<comment type="similarity">
    <text evidence="2">Belongs to the CASP family.</text>
</comment>
<evidence type="ECO:0000259" key="14">
    <source>
        <dbReference type="Pfam" id="PF25398"/>
    </source>
</evidence>
<feature type="domain" description="Cux N-terminal" evidence="14">
    <location>
        <begin position="3"/>
        <end position="113"/>
    </location>
</feature>
<dbReference type="InterPro" id="IPR012955">
    <property type="entry name" value="CASP_C"/>
</dbReference>
<dbReference type="Proteomes" id="UP000193920">
    <property type="component" value="Unassembled WGS sequence"/>
</dbReference>
<dbReference type="EMBL" id="MCOG01000142">
    <property type="protein sequence ID" value="ORY37543.1"/>
    <property type="molecule type" value="Genomic_DNA"/>
</dbReference>
<keyword evidence="5 12" id="KW-0812">Transmembrane</keyword>
<reference evidence="15 16" key="1">
    <citation type="submission" date="2016-08" db="EMBL/GenBank/DDBJ databases">
        <title>A Parts List for Fungal Cellulosomes Revealed by Comparative Genomics.</title>
        <authorList>
            <consortium name="DOE Joint Genome Institute"/>
            <person name="Haitjema C.H."/>
            <person name="Gilmore S.P."/>
            <person name="Henske J.K."/>
            <person name="Solomon K.V."/>
            <person name="De Groot R."/>
            <person name="Kuo A."/>
            <person name="Mondo S.J."/>
            <person name="Salamov A.A."/>
            <person name="Labutti K."/>
            <person name="Zhao Z."/>
            <person name="Chiniquy J."/>
            <person name="Barry K."/>
            <person name="Brewer H.M."/>
            <person name="Purvine S.O."/>
            <person name="Wright A.T."/>
            <person name="Boxma B."/>
            <person name="Van Alen T."/>
            <person name="Hackstein J.H."/>
            <person name="Baker S.E."/>
            <person name="Grigoriev I.V."/>
            <person name="O'Malley M.A."/>
        </authorList>
    </citation>
    <scope>NUCLEOTIDE SEQUENCE [LARGE SCALE GENOMIC DNA]</scope>
    <source>
        <strain evidence="15 16">G1</strain>
    </source>
</reference>
<evidence type="ECO:0000256" key="2">
    <source>
        <dbReference type="ARBA" id="ARBA00006415"/>
    </source>
</evidence>
<name>A0A1Y2BS46_9FUNG</name>
<dbReference type="PANTHER" id="PTHR14043:SF2">
    <property type="entry name" value="HOMEOBOX PROTEIN CUT"/>
    <property type="match status" value="1"/>
</dbReference>
<dbReference type="Pfam" id="PF25398">
    <property type="entry name" value="CUX1_N"/>
    <property type="match status" value="1"/>
</dbReference>
<feature type="compositionally biased region" description="Low complexity" evidence="11">
    <location>
        <begin position="472"/>
        <end position="506"/>
    </location>
</feature>
<feature type="domain" description="CASP C-terminal" evidence="13">
    <location>
        <begin position="435"/>
        <end position="695"/>
    </location>
</feature>
<evidence type="ECO:0000256" key="3">
    <source>
        <dbReference type="ARBA" id="ARBA00018691"/>
    </source>
</evidence>
<evidence type="ECO:0000256" key="5">
    <source>
        <dbReference type="ARBA" id="ARBA00022692"/>
    </source>
</evidence>
<evidence type="ECO:0000256" key="6">
    <source>
        <dbReference type="ARBA" id="ARBA00022989"/>
    </source>
</evidence>
<feature type="coiled-coil region" evidence="10">
    <location>
        <begin position="411"/>
        <end position="445"/>
    </location>
</feature>
<dbReference type="Pfam" id="PF08172">
    <property type="entry name" value="CASP_C"/>
    <property type="match status" value="1"/>
</dbReference>
<evidence type="ECO:0000313" key="16">
    <source>
        <dbReference type="Proteomes" id="UP000193920"/>
    </source>
</evidence>
<feature type="transmembrane region" description="Helical" evidence="12">
    <location>
        <begin position="672"/>
        <end position="690"/>
    </location>
</feature>
<keyword evidence="9 12" id="KW-0472">Membrane</keyword>
<keyword evidence="8 10" id="KW-0175">Coiled coil</keyword>
<dbReference type="OrthoDB" id="10257567at2759"/>
<feature type="compositionally biased region" description="Low complexity" evidence="11">
    <location>
        <begin position="516"/>
        <end position="526"/>
    </location>
</feature>
<accession>A0A1Y2BS46</accession>
<organism evidence="15 16">
    <name type="scientific">Neocallimastix californiae</name>
    <dbReference type="NCBI Taxonomy" id="1754190"/>
    <lineage>
        <taxon>Eukaryota</taxon>
        <taxon>Fungi</taxon>
        <taxon>Fungi incertae sedis</taxon>
        <taxon>Chytridiomycota</taxon>
        <taxon>Chytridiomycota incertae sedis</taxon>
        <taxon>Neocallimastigomycetes</taxon>
        <taxon>Neocallimastigales</taxon>
        <taxon>Neocallimastigaceae</taxon>
        <taxon>Neocallimastix</taxon>
    </lineage>
</organism>
<feature type="coiled-coil region" evidence="10">
    <location>
        <begin position="529"/>
        <end position="570"/>
    </location>
</feature>
<evidence type="ECO:0000256" key="11">
    <source>
        <dbReference type="SAM" id="MobiDB-lite"/>
    </source>
</evidence>
<gene>
    <name evidence="15" type="ORF">LY90DRAFT_661945</name>
</gene>
<evidence type="ECO:0000256" key="4">
    <source>
        <dbReference type="ARBA" id="ARBA00022448"/>
    </source>
</evidence>
<keyword evidence="6 12" id="KW-1133">Transmembrane helix</keyword>
<feature type="coiled-coil region" evidence="10">
    <location>
        <begin position="112"/>
        <end position="362"/>
    </location>
</feature>
<dbReference type="PANTHER" id="PTHR14043">
    <property type="entry name" value="CCAAT DISPLACEMENT PROTEIN-RELATED"/>
    <property type="match status" value="1"/>
</dbReference>
<keyword evidence="4" id="KW-0813">Transport</keyword>
<protein>
    <recommendedName>
        <fullName evidence="3">Protein CASP</fullName>
    </recommendedName>
</protein>
<sequence>MEDSFSSAIKIWEQINLGELQKTLDEQGLKIINNQKESLASRKQLAEQTRDFKRLSNEEKLIKFKSLLKAYQNEIDNITKRSKVSETAFLNVYKILLEAPDPSVLLTSVMDQNVNKEDLEFIKKENENLKNELKNLNNEFTDYKIKNSNVSVLKQQVVLYETKIEELVNEKVIEKEAEMKNVNDEKIMLFKEREHFLQRQVNQLKDQLMALQDNHDNTQAKIIDHSQKYEEEVAGKLAELEIITNDLENANINVAKLQQENENLRQQLKTMLNEISNDSNVKEKIVNNDFSFFTNTGDINEELLNLRKKCQTQDEEINQLIKSVERHKNITAKNELIFNSKIRDLEDQLFEANENVLKYKEKLNNYSDYKKIKEELEVLKSIEFSATTEFNNTQNTNAEQVPLEKLIMAKNKKLQTELTEKKMEVEQLSNTLNETTKNLEDSYSKVKEQSALISKLEEDLLKVNTFKSSNSQNQLLNSNENFSGNEEIYNNNNNNSSNSISRNGTSDQDNKLKSPEANNNDENNSDSIIAILTSQRNRYRQRNQELEQQIRNMNDKGKDIELEVQSLKNDNIKLYEKIRYLQSFNKSTPYNSYEQSYNRNKKDHTVNIPFQSNNSEDNDVSEKYKTMYENSINPFNEFRGREENRKYRSLNTVEKVSLGITKIFLANKYSRIFFLSYILGLHLLVFIVIFKSINISDEDFHSSPLDVNNNRLY</sequence>
<feature type="coiled-coil region" evidence="10">
    <location>
        <begin position="29"/>
        <end position="81"/>
    </location>
</feature>
<dbReference type="InterPro" id="IPR057476">
    <property type="entry name" value="Cux_N"/>
</dbReference>
<evidence type="ECO:0000256" key="7">
    <source>
        <dbReference type="ARBA" id="ARBA00023034"/>
    </source>
</evidence>
<dbReference type="STRING" id="1754190.A0A1Y2BS46"/>
<evidence type="ECO:0000256" key="9">
    <source>
        <dbReference type="ARBA" id="ARBA00023136"/>
    </source>
</evidence>
<comment type="caution">
    <text evidence="15">The sequence shown here is derived from an EMBL/GenBank/DDBJ whole genome shotgun (WGS) entry which is preliminary data.</text>
</comment>
<proteinExistence type="inferred from homology"/>
<keyword evidence="16" id="KW-1185">Reference proteome</keyword>
<keyword evidence="7" id="KW-0333">Golgi apparatus</keyword>
<dbReference type="AlphaFoldDB" id="A0A1Y2BS46"/>
<evidence type="ECO:0000256" key="12">
    <source>
        <dbReference type="SAM" id="Phobius"/>
    </source>
</evidence>
<evidence type="ECO:0000259" key="13">
    <source>
        <dbReference type="Pfam" id="PF08172"/>
    </source>
</evidence>
<dbReference type="GO" id="GO:0006891">
    <property type="term" value="P:intra-Golgi vesicle-mediated transport"/>
    <property type="evidence" value="ECO:0007669"/>
    <property type="project" value="InterPro"/>
</dbReference>
<feature type="region of interest" description="Disordered" evidence="11">
    <location>
        <begin position="472"/>
        <end position="526"/>
    </location>
</feature>
<evidence type="ECO:0000256" key="1">
    <source>
        <dbReference type="ARBA" id="ARBA00004409"/>
    </source>
</evidence>